<evidence type="ECO:0000313" key="1">
    <source>
        <dbReference type="EMBL" id="EIW86311.1"/>
    </source>
</evidence>
<proteinExistence type="predicted"/>
<dbReference type="Proteomes" id="UP000053558">
    <property type="component" value="Unassembled WGS sequence"/>
</dbReference>
<evidence type="ECO:0000313" key="2">
    <source>
        <dbReference type="Proteomes" id="UP000053558"/>
    </source>
</evidence>
<keyword evidence="2" id="KW-1185">Reference proteome</keyword>
<dbReference type="AlphaFoldDB" id="A0A5M3N626"/>
<dbReference type="RefSeq" id="XP_007763167.1">
    <property type="nucleotide sequence ID" value="XM_007764977.1"/>
</dbReference>
<dbReference type="KEGG" id="cput:CONPUDRAFT_148403"/>
<name>A0A5M3N626_CONPW</name>
<organism evidence="1 2">
    <name type="scientific">Coniophora puteana (strain RWD-64-598)</name>
    <name type="common">Brown rot fungus</name>
    <dbReference type="NCBI Taxonomy" id="741705"/>
    <lineage>
        <taxon>Eukaryota</taxon>
        <taxon>Fungi</taxon>
        <taxon>Dikarya</taxon>
        <taxon>Basidiomycota</taxon>
        <taxon>Agaricomycotina</taxon>
        <taxon>Agaricomycetes</taxon>
        <taxon>Agaricomycetidae</taxon>
        <taxon>Boletales</taxon>
        <taxon>Coniophorineae</taxon>
        <taxon>Coniophoraceae</taxon>
        <taxon>Coniophora</taxon>
    </lineage>
</organism>
<protein>
    <submittedName>
        <fullName evidence="1">Uncharacterized protein</fullName>
    </submittedName>
</protein>
<dbReference type="GeneID" id="19202511"/>
<gene>
    <name evidence="1" type="ORF">CONPUDRAFT_148403</name>
</gene>
<dbReference type="OrthoDB" id="3249713at2759"/>
<comment type="caution">
    <text evidence="1">The sequence shown here is derived from an EMBL/GenBank/DDBJ whole genome shotgun (WGS) entry which is preliminary data.</text>
</comment>
<sequence>MAHLKISNTNIFAVWLKEETDYLKALRMEPIEETLQMEYWERLGALERAEKTLVDVPVFISTANALATAGTSEKITRESEAVAELERQLGIIKRWTSDCAEWMEAGRLVAKHSYQRALDKLEGLIVARIFEMADIDKPGKGYAL</sequence>
<dbReference type="EMBL" id="JH711573">
    <property type="protein sequence ID" value="EIW86311.1"/>
    <property type="molecule type" value="Genomic_DNA"/>
</dbReference>
<reference evidence="2" key="1">
    <citation type="journal article" date="2012" name="Science">
        <title>The Paleozoic origin of enzymatic lignin decomposition reconstructed from 31 fungal genomes.</title>
        <authorList>
            <person name="Floudas D."/>
            <person name="Binder M."/>
            <person name="Riley R."/>
            <person name="Barry K."/>
            <person name="Blanchette R.A."/>
            <person name="Henrissat B."/>
            <person name="Martinez A.T."/>
            <person name="Otillar R."/>
            <person name="Spatafora J.W."/>
            <person name="Yadav J.S."/>
            <person name="Aerts A."/>
            <person name="Benoit I."/>
            <person name="Boyd A."/>
            <person name="Carlson A."/>
            <person name="Copeland A."/>
            <person name="Coutinho P.M."/>
            <person name="de Vries R.P."/>
            <person name="Ferreira P."/>
            <person name="Findley K."/>
            <person name="Foster B."/>
            <person name="Gaskell J."/>
            <person name="Glotzer D."/>
            <person name="Gorecki P."/>
            <person name="Heitman J."/>
            <person name="Hesse C."/>
            <person name="Hori C."/>
            <person name="Igarashi K."/>
            <person name="Jurgens J.A."/>
            <person name="Kallen N."/>
            <person name="Kersten P."/>
            <person name="Kohler A."/>
            <person name="Kuees U."/>
            <person name="Kumar T.K.A."/>
            <person name="Kuo A."/>
            <person name="LaButti K."/>
            <person name="Larrondo L.F."/>
            <person name="Lindquist E."/>
            <person name="Ling A."/>
            <person name="Lombard V."/>
            <person name="Lucas S."/>
            <person name="Lundell T."/>
            <person name="Martin R."/>
            <person name="McLaughlin D.J."/>
            <person name="Morgenstern I."/>
            <person name="Morin E."/>
            <person name="Murat C."/>
            <person name="Nagy L.G."/>
            <person name="Nolan M."/>
            <person name="Ohm R.A."/>
            <person name="Patyshakuliyeva A."/>
            <person name="Rokas A."/>
            <person name="Ruiz-Duenas F.J."/>
            <person name="Sabat G."/>
            <person name="Salamov A."/>
            <person name="Samejima M."/>
            <person name="Schmutz J."/>
            <person name="Slot J.C."/>
            <person name="St John F."/>
            <person name="Stenlid J."/>
            <person name="Sun H."/>
            <person name="Sun S."/>
            <person name="Syed K."/>
            <person name="Tsang A."/>
            <person name="Wiebenga A."/>
            <person name="Young D."/>
            <person name="Pisabarro A."/>
            <person name="Eastwood D.C."/>
            <person name="Martin F."/>
            <person name="Cullen D."/>
            <person name="Grigoriev I.V."/>
            <person name="Hibbett D.S."/>
        </authorList>
    </citation>
    <scope>NUCLEOTIDE SEQUENCE [LARGE SCALE GENOMIC DNA]</scope>
    <source>
        <strain evidence="2">RWD-64-598 SS2</strain>
    </source>
</reference>
<accession>A0A5M3N626</accession>